<name>A0A803LTH6_CHEQI</name>
<comment type="similarity">
    <text evidence="1">Belongs to the cytochrome P450 family.</text>
</comment>
<protein>
    <recommendedName>
        <fullName evidence="4">Cytochrome P450</fullName>
    </recommendedName>
</protein>
<dbReference type="PANTHER" id="PTHR47950">
    <property type="entry name" value="CYTOCHROME P450, FAMILY 76, SUBFAMILY C, POLYPEPTIDE 5-RELATED"/>
    <property type="match status" value="1"/>
</dbReference>
<evidence type="ECO:0000313" key="2">
    <source>
        <dbReference type="EnsemblPlants" id="AUR62018520-RA:cds"/>
    </source>
</evidence>
<organism evidence="2 3">
    <name type="scientific">Chenopodium quinoa</name>
    <name type="common">Quinoa</name>
    <dbReference type="NCBI Taxonomy" id="63459"/>
    <lineage>
        <taxon>Eukaryota</taxon>
        <taxon>Viridiplantae</taxon>
        <taxon>Streptophyta</taxon>
        <taxon>Embryophyta</taxon>
        <taxon>Tracheophyta</taxon>
        <taxon>Spermatophyta</taxon>
        <taxon>Magnoliopsida</taxon>
        <taxon>eudicotyledons</taxon>
        <taxon>Gunneridae</taxon>
        <taxon>Pentapetalae</taxon>
        <taxon>Caryophyllales</taxon>
        <taxon>Chenopodiaceae</taxon>
        <taxon>Chenopodioideae</taxon>
        <taxon>Atripliceae</taxon>
        <taxon>Chenopodium</taxon>
    </lineage>
</organism>
<sequence length="193" mass="21652">MFLKSDQVLANRTIPDSVKAGNHDKLSMSWLPISPKWSTLRKISSIKILSTQRLDASQAKVNQVLAYVQDCCTKMQPVDIGRPVMSLVDPKIVFQDIIHERQKIRLVNHSVAKQANNVLDTLPNLYEENELTMDEIDHLLVDIFDAGTDTTASILESALTELVKNPELIVKAQNEIEKTLGKDFPSIQESDIS</sequence>
<dbReference type="PRINTS" id="PR00463">
    <property type="entry name" value="EP450I"/>
</dbReference>
<dbReference type="EnsemblPlants" id="AUR62018520-RA">
    <property type="protein sequence ID" value="AUR62018520-RA:cds"/>
    <property type="gene ID" value="AUR62018520"/>
</dbReference>
<dbReference type="Pfam" id="PF00067">
    <property type="entry name" value="p450"/>
    <property type="match status" value="1"/>
</dbReference>
<dbReference type="PANTHER" id="PTHR47950:SF12">
    <property type="entry name" value="CYTOCHROME P450 76AD1-LIKE"/>
    <property type="match status" value="1"/>
</dbReference>
<dbReference type="GO" id="GO:0016705">
    <property type="term" value="F:oxidoreductase activity, acting on paired donors, with incorporation or reduction of molecular oxygen"/>
    <property type="evidence" value="ECO:0007669"/>
    <property type="project" value="InterPro"/>
</dbReference>
<reference evidence="2" key="1">
    <citation type="journal article" date="2017" name="Nature">
        <title>The genome of Chenopodium quinoa.</title>
        <authorList>
            <person name="Jarvis D.E."/>
            <person name="Ho Y.S."/>
            <person name="Lightfoot D.J."/>
            <person name="Schmoeckel S.M."/>
            <person name="Li B."/>
            <person name="Borm T.J.A."/>
            <person name="Ohyanagi H."/>
            <person name="Mineta K."/>
            <person name="Michell C.T."/>
            <person name="Saber N."/>
            <person name="Kharbatia N.M."/>
            <person name="Rupper R.R."/>
            <person name="Sharp A.R."/>
            <person name="Dally N."/>
            <person name="Boughton B.A."/>
            <person name="Woo Y.H."/>
            <person name="Gao G."/>
            <person name="Schijlen E.G.W.M."/>
            <person name="Guo X."/>
            <person name="Momin A.A."/>
            <person name="Negrao S."/>
            <person name="Al-Babili S."/>
            <person name="Gehring C."/>
            <person name="Roessner U."/>
            <person name="Jung C."/>
            <person name="Murphy K."/>
            <person name="Arold S.T."/>
            <person name="Gojobori T."/>
            <person name="van der Linden C.G."/>
            <person name="van Loo E.N."/>
            <person name="Jellen E.N."/>
            <person name="Maughan P.J."/>
            <person name="Tester M."/>
        </authorList>
    </citation>
    <scope>NUCLEOTIDE SEQUENCE [LARGE SCALE GENOMIC DNA]</scope>
    <source>
        <strain evidence="2">cv. PI 614886</strain>
    </source>
</reference>
<evidence type="ECO:0000313" key="3">
    <source>
        <dbReference type="Proteomes" id="UP000596660"/>
    </source>
</evidence>
<reference evidence="2" key="2">
    <citation type="submission" date="2021-03" db="UniProtKB">
        <authorList>
            <consortium name="EnsemblPlants"/>
        </authorList>
    </citation>
    <scope>IDENTIFICATION</scope>
</reference>
<dbReference type="InterPro" id="IPR036396">
    <property type="entry name" value="Cyt_P450_sf"/>
</dbReference>
<keyword evidence="3" id="KW-1185">Reference proteome</keyword>
<dbReference type="Gene3D" id="1.10.630.10">
    <property type="entry name" value="Cytochrome P450"/>
    <property type="match status" value="1"/>
</dbReference>
<evidence type="ECO:0008006" key="4">
    <source>
        <dbReference type="Google" id="ProtNLM"/>
    </source>
</evidence>
<dbReference type="InterPro" id="IPR002401">
    <property type="entry name" value="Cyt_P450_E_grp-I"/>
</dbReference>
<dbReference type="SUPFAM" id="SSF48264">
    <property type="entry name" value="Cytochrome P450"/>
    <property type="match status" value="1"/>
</dbReference>
<accession>A0A803LTH6</accession>
<evidence type="ECO:0000256" key="1">
    <source>
        <dbReference type="ARBA" id="ARBA00010617"/>
    </source>
</evidence>
<dbReference type="GO" id="GO:0004497">
    <property type="term" value="F:monooxygenase activity"/>
    <property type="evidence" value="ECO:0007669"/>
    <property type="project" value="InterPro"/>
</dbReference>
<dbReference type="Gramene" id="AUR62018520-RA">
    <property type="protein sequence ID" value="AUR62018520-RA:cds"/>
    <property type="gene ID" value="AUR62018520"/>
</dbReference>
<proteinExistence type="inferred from homology"/>
<dbReference type="InterPro" id="IPR001128">
    <property type="entry name" value="Cyt_P450"/>
</dbReference>
<dbReference type="AlphaFoldDB" id="A0A803LTH6"/>
<dbReference type="GO" id="GO:0005506">
    <property type="term" value="F:iron ion binding"/>
    <property type="evidence" value="ECO:0007669"/>
    <property type="project" value="InterPro"/>
</dbReference>
<dbReference type="Proteomes" id="UP000596660">
    <property type="component" value="Unplaced"/>
</dbReference>
<dbReference type="GO" id="GO:0020037">
    <property type="term" value="F:heme binding"/>
    <property type="evidence" value="ECO:0007669"/>
    <property type="project" value="InterPro"/>
</dbReference>